<evidence type="ECO:0000256" key="1">
    <source>
        <dbReference type="ARBA" id="ARBA00023002"/>
    </source>
</evidence>
<dbReference type="GO" id="GO:0004497">
    <property type="term" value="F:monooxygenase activity"/>
    <property type="evidence" value="ECO:0007669"/>
    <property type="project" value="TreeGrafter"/>
</dbReference>
<dbReference type="GO" id="GO:0050660">
    <property type="term" value="F:flavin adenine dinucleotide binding"/>
    <property type="evidence" value="ECO:0007669"/>
    <property type="project" value="TreeGrafter"/>
</dbReference>
<evidence type="ECO:0000313" key="5">
    <source>
        <dbReference type="Proteomes" id="UP000565089"/>
    </source>
</evidence>
<organism evidence="4 5">
    <name type="scientific">Streptomyces luteogriseus</name>
    <dbReference type="NCBI Taxonomy" id="68233"/>
    <lineage>
        <taxon>Bacteria</taxon>
        <taxon>Bacillati</taxon>
        <taxon>Actinomycetota</taxon>
        <taxon>Actinomycetes</taxon>
        <taxon>Kitasatosporales</taxon>
        <taxon>Streptomycetaceae</taxon>
        <taxon>Streptomyces</taxon>
    </lineage>
</organism>
<proteinExistence type="predicted"/>
<reference evidence="4 5" key="1">
    <citation type="submission" date="2020-08" db="EMBL/GenBank/DDBJ databases">
        <title>Sequencing the genomes of 1000 actinobacteria strains.</title>
        <authorList>
            <person name="Klenk H.-P."/>
        </authorList>
    </citation>
    <scope>NUCLEOTIDE SEQUENCE [LARGE SCALE GENOMIC DNA]</scope>
    <source>
        <strain evidence="4 5">DSM 40483</strain>
    </source>
</reference>
<feature type="transmembrane region" description="Helical" evidence="3">
    <location>
        <begin position="73"/>
        <end position="93"/>
    </location>
</feature>
<feature type="transmembrane region" description="Helical" evidence="3">
    <location>
        <begin position="105"/>
        <end position="122"/>
    </location>
</feature>
<dbReference type="PRINTS" id="PR00368">
    <property type="entry name" value="FADPNR"/>
</dbReference>
<dbReference type="Pfam" id="PF13738">
    <property type="entry name" value="Pyr_redox_3"/>
    <property type="match status" value="1"/>
</dbReference>
<evidence type="ECO:0000313" key="4">
    <source>
        <dbReference type="EMBL" id="MBB4711031.1"/>
    </source>
</evidence>
<dbReference type="Gene3D" id="3.50.50.60">
    <property type="entry name" value="FAD/NAD(P)-binding domain"/>
    <property type="match status" value="1"/>
</dbReference>
<accession>A0A7W7GEU4</accession>
<keyword evidence="3" id="KW-0812">Transmembrane</keyword>
<feature type="region of interest" description="Disordered" evidence="2">
    <location>
        <begin position="386"/>
        <end position="415"/>
    </location>
</feature>
<dbReference type="Proteomes" id="UP000565089">
    <property type="component" value="Unassembled WGS sequence"/>
</dbReference>
<dbReference type="RefSeq" id="WP_246545838.1">
    <property type="nucleotide sequence ID" value="NZ_JACHMS010000001.1"/>
</dbReference>
<evidence type="ECO:0000256" key="3">
    <source>
        <dbReference type="SAM" id="Phobius"/>
    </source>
</evidence>
<keyword evidence="5" id="KW-1185">Reference proteome</keyword>
<gene>
    <name evidence="4" type="ORF">BJ965_000913</name>
</gene>
<feature type="transmembrane region" description="Helical" evidence="3">
    <location>
        <begin position="39"/>
        <end position="61"/>
    </location>
</feature>
<evidence type="ECO:0000256" key="2">
    <source>
        <dbReference type="SAM" id="MobiDB-lite"/>
    </source>
</evidence>
<feature type="region of interest" description="Disordered" evidence="2">
    <location>
        <begin position="124"/>
        <end position="182"/>
    </location>
</feature>
<comment type="caution">
    <text evidence="4">The sequence shown here is derived from an EMBL/GenBank/DDBJ whole genome shotgun (WGS) entry which is preliminary data.</text>
</comment>
<keyword evidence="3" id="KW-0472">Membrane</keyword>
<dbReference type="EMBL" id="JACHMS010000001">
    <property type="protein sequence ID" value="MBB4711031.1"/>
    <property type="molecule type" value="Genomic_DNA"/>
</dbReference>
<dbReference type="PANTHER" id="PTHR43539:SF91">
    <property type="entry name" value="FAD-DEPENDENT URATE HYDROXYLASE"/>
    <property type="match status" value="1"/>
</dbReference>
<sequence length="578" mass="61635">MTTLPMSLPGRWRWPSRIALALSGWLALAATLALPDAGVVRMLVVCVFLLLCPGAAATRWAKPTPWHGKGWPLVVETAFLAVLLSLCLAVLAVEPFYLTGTFTSTRVIITLAALTSLLALLPPPGGRRPGARPTDPDDAPPVPGTRPAPTTDIRHEPGTRAGTAPRTPHARPRSPGPPSDRVTIAVVGAGPYGLASACHLQAARVPLRVFGQTMESWRAHMPEGMFLQTVPAASAIATPRHGHALADFRAARGLAGADDHRPVPLAEYIDYGRWFQEHLVPELEPCRVRRISSAEGGFRLLLDTGEELLAASVVLATGAVPYAYVPRALRACVEEGLASHTSRHRDLRRFAGERVAVLGAGQSALECATLLHETRARPTVVARTSAVLFDPPPPNGSGERSRRPGPGSPLGRGRPLLGAVSRSGAACHRLPAPLRMELLRAVPRPSGAWWLKERAAGRFPVLCGRTLVAAEPGYGVVRLRLLDEHGWPEDIVVDHVLAATGYRVDIRRLDVLDPGLRQSLRVFAGAPVLTPGFESSAPGLYFTGLAAAPSFGPLLRFVTGTGFAARRLTAAVTAGKRR</sequence>
<dbReference type="PANTHER" id="PTHR43539">
    <property type="entry name" value="FLAVIN-BINDING MONOOXYGENASE-LIKE PROTEIN (AFU_ORTHOLOGUE AFUA_4G09220)"/>
    <property type="match status" value="1"/>
</dbReference>
<dbReference type="GeneID" id="95792940"/>
<dbReference type="InterPro" id="IPR036188">
    <property type="entry name" value="FAD/NAD-bd_sf"/>
</dbReference>
<keyword evidence="3" id="KW-1133">Transmembrane helix</keyword>
<dbReference type="AlphaFoldDB" id="A0A7W7GEU4"/>
<dbReference type="InterPro" id="IPR050982">
    <property type="entry name" value="Auxin_biosynth/cation_transpt"/>
</dbReference>
<dbReference type="PRINTS" id="PR00411">
    <property type="entry name" value="PNDRDTASEI"/>
</dbReference>
<dbReference type="SUPFAM" id="SSF51905">
    <property type="entry name" value="FAD/NAD(P)-binding domain"/>
    <property type="match status" value="1"/>
</dbReference>
<keyword evidence="1" id="KW-0560">Oxidoreductase</keyword>
<protein>
    <submittedName>
        <fullName evidence="4">Cation diffusion facilitator CzcD-associated flavoprotein CzcO</fullName>
    </submittedName>
</protein>
<name>A0A7W7GEU4_9ACTN</name>